<feature type="region of interest" description="Disordered" evidence="1">
    <location>
        <begin position="1"/>
        <end position="24"/>
    </location>
</feature>
<gene>
    <name evidence="2" type="ORF">CEXT_753761</name>
</gene>
<proteinExistence type="predicted"/>
<sequence>MFPRCSRKQLETRKHSSSIPVQQAQQLGNSAQRFQDKYLCAISDICLIRVAFKRIRGKRQGDFDANYRSNYAV</sequence>
<accession>A0AAV4MLR6</accession>
<keyword evidence="3" id="KW-1185">Reference proteome</keyword>
<evidence type="ECO:0000256" key="1">
    <source>
        <dbReference type="SAM" id="MobiDB-lite"/>
    </source>
</evidence>
<organism evidence="2 3">
    <name type="scientific">Caerostris extrusa</name>
    <name type="common">Bark spider</name>
    <name type="synonym">Caerostris bankana</name>
    <dbReference type="NCBI Taxonomy" id="172846"/>
    <lineage>
        <taxon>Eukaryota</taxon>
        <taxon>Metazoa</taxon>
        <taxon>Ecdysozoa</taxon>
        <taxon>Arthropoda</taxon>
        <taxon>Chelicerata</taxon>
        <taxon>Arachnida</taxon>
        <taxon>Araneae</taxon>
        <taxon>Araneomorphae</taxon>
        <taxon>Entelegynae</taxon>
        <taxon>Araneoidea</taxon>
        <taxon>Araneidae</taxon>
        <taxon>Caerostris</taxon>
    </lineage>
</organism>
<name>A0AAV4MLR6_CAEEX</name>
<comment type="caution">
    <text evidence="2">The sequence shown here is derived from an EMBL/GenBank/DDBJ whole genome shotgun (WGS) entry which is preliminary data.</text>
</comment>
<dbReference type="EMBL" id="BPLR01002322">
    <property type="protein sequence ID" value="GIX72507.1"/>
    <property type="molecule type" value="Genomic_DNA"/>
</dbReference>
<reference evidence="2 3" key="1">
    <citation type="submission" date="2021-06" db="EMBL/GenBank/DDBJ databases">
        <title>Caerostris extrusa draft genome.</title>
        <authorList>
            <person name="Kono N."/>
            <person name="Arakawa K."/>
        </authorList>
    </citation>
    <scope>NUCLEOTIDE SEQUENCE [LARGE SCALE GENOMIC DNA]</scope>
</reference>
<protein>
    <submittedName>
        <fullName evidence="2">Uncharacterized protein</fullName>
    </submittedName>
</protein>
<evidence type="ECO:0000313" key="2">
    <source>
        <dbReference type="EMBL" id="GIX72507.1"/>
    </source>
</evidence>
<dbReference type="Proteomes" id="UP001054945">
    <property type="component" value="Unassembled WGS sequence"/>
</dbReference>
<dbReference type="AlphaFoldDB" id="A0AAV4MLR6"/>
<evidence type="ECO:0000313" key="3">
    <source>
        <dbReference type="Proteomes" id="UP001054945"/>
    </source>
</evidence>